<evidence type="ECO:0000313" key="1">
    <source>
        <dbReference type="EMBL" id="CAE7617342.1"/>
    </source>
</evidence>
<sequence length="256" mass="28166">MPGPRWKVVGGGDKGGILAPLPVREKRETTSEQLEARLGTDAVVEELQLSGDRLHFKKIEGDGPDTGWVSIRLKGKELLVALDADRGPQPLATWKELAGQALGPWPAHEDKVTTVRFVVGPSPTLVSACWSTSSVRRWELSARPRQLWEMMTPGLVSDVLFTSASCFLTAVSANPMPSGSVCHQADFKQRMAELDDQLGEGDQLIAWSTNPQPTPLRRMAFHKRGCHRLQAWTTRCAIQPFASSHPTNLLSWSLVI</sequence>
<reference evidence="1" key="1">
    <citation type="submission" date="2021-02" db="EMBL/GenBank/DDBJ databases">
        <authorList>
            <person name="Dougan E. K."/>
            <person name="Rhodes N."/>
            <person name="Thang M."/>
            <person name="Chan C."/>
        </authorList>
    </citation>
    <scope>NUCLEOTIDE SEQUENCE</scope>
</reference>
<comment type="caution">
    <text evidence="1">The sequence shown here is derived from an EMBL/GenBank/DDBJ whole genome shotgun (WGS) entry which is preliminary data.</text>
</comment>
<dbReference type="OrthoDB" id="10500482at2759"/>
<dbReference type="EMBL" id="CAJNDS010002845">
    <property type="protein sequence ID" value="CAE7617342.1"/>
    <property type="molecule type" value="Genomic_DNA"/>
</dbReference>
<name>A0A812VFY4_9DINO</name>
<dbReference type="Proteomes" id="UP000604046">
    <property type="component" value="Unassembled WGS sequence"/>
</dbReference>
<keyword evidence="2" id="KW-1185">Reference proteome</keyword>
<gene>
    <name evidence="1" type="ORF">SNAT2548_LOCUS35099</name>
</gene>
<accession>A0A812VFY4</accession>
<dbReference type="AlphaFoldDB" id="A0A812VFY4"/>
<evidence type="ECO:0000313" key="2">
    <source>
        <dbReference type="Proteomes" id="UP000604046"/>
    </source>
</evidence>
<organism evidence="1 2">
    <name type="scientific">Symbiodinium natans</name>
    <dbReference type="NCBI Taxonomy" id="878477"/>
    <lineage>
        <taxon>Eukaryota</taxon>
        <taxon>Sar</taxon>
        <taxon>Alveolata</taxon>
        <taxon>Dinophyceae</taxon>
        <taxon>Suessiales</taxon>
        <taxon>Symbiodiniaceae</taxon>
        <taxon>Symbiodinium</taxon>
    </lineage>
</organism>
<proteinExistence type="predicted"/>
<protein>
    <submittedName>
        <fullName evidence="1">Uncharacterized protein</fullName>
    </submittedName>
</protein>